<dbReference type="InterPro" id="IPR000305">
    <property type="entry name" value="GIY-YIG_endonuc"/>
</dbReference>
<dbReference type="InterPro" id="IPR035901">
    <property type="entry name" value="GIY-YIG_endonuc_sf"/>
</dbReference>
<sequence>MDHIFPVGDWTQIERQVRALLIKESKEEKRLCDYLRNLDILSENPRRVVESFAETQDLSDALPVAEVGCVYLLVNVDDPRAFYIGSTMNLRRRYSQHRTSSKTFGCRLRMDSVRLYCFVTGFQGGGFGVAYSLLNFETEWQSAAGRGGMSRHASELQQIGEDMIVRWNARKRYQELTMVKNDVETEGSEEFIIQTLIPMETRTGEDVVHQTLGHFDATGEDSKLEDWEIEVDKVDWDLDDWFTEVDEVQNITDEDYCSAKSDPRNIQVICDVLIDPNGLIRTRGAEDAEDFCFRSGGPADPDPGRKCSKRSLTLLVTEQRNSIAEPLMATECNRLKSGYRTKTTVKNIGSRRGAEELRKTYCWNKRMASILLKTQHSPRHVLCEGGRGPQLLLMDAAQL</sequence>
<protein>
    <submittedName>
        <fullName evidence="1">Uncharacterized protein</fullName>
    </submittedName>
</protein>
<proteinExistence type="predicted"/>
<dbReference type="AlphaFoldDB" id="A0A7R8WFU7"/>
<gene>
    <name evidence="1" type="ORF">CTOB1V02_LOCUS8770</name>
</gene>
<name>A0A7R8WFU7_9CRUS</name>
<dbReference type="EMBL" id="OB663059">
    <property type="protein sequence ID" value="CAD7230914.1"/>
    <property type="molecule type" value="Genomic_DNA"/>
</dbReference>
<reference evidence="1" key="1">
    <citation type="submission" date="2020-11" db="EMBL/GenBank/DDBJ databases">
        <authorList>
            <person name="Tran Van P."/>
        </authorList>
    </citation>
    <scope>NUCLEOTIDE SEQUENCE</scope>
</reference>
<dbReference type="SUPFAM" id="SSF82771">
    <property type="entry name" value="GIY-YIG endonuclease"/>
    <property type="match status" value="1"/>
</dbReference>
<dbReference type="Gene3D" id="3.40.1440.10">
    <property type="entry name" value="GIY-YIG endonuclease"/>
    <property type="match status" value="1"/>
</dbReference>
<dbReference type="PROSITE" id="PS50164">
    <property type="entry name" value="GIY_YIG"/>
    <property type="match status" value="1"/>
</dbReference>
<organism evidence="1">
    <name type="scientific">Cyprideis torosa</name>
    <dbReference type="NCBI Taxonomy" id="163714"/>
    <lineage>
        <taxon>Eukaryota</taxon>
        <taxon>Metazoa</taxon>
        <taxon>Ecdysozoa</taxon>
        <taxon>Arthropoda</taxon>
        <taxon>Crustacea</taxon>
        <taxon>Oligostraca</taxon>
        <taxon>Ostracoda</taxon>
        <taxon>Podocopa</taxon>
        <taxon>Podocopida</taxon>
        <taxon>Cytherocopina</taxon>
        <taxon>Cytheroidea</taxon>
        <taxon>Cytherideidae</taxon>
        <taxon>Cyprideis</taxon>
    </lineage>
</organism>
<evidence type="ECO:0000313" key="1">
    <source>
        <dbReference type="EMBL" id="CAD7230914.1"/>
    </source>
</evidence>
<dbReference type="OrthoDB" id="10053386at2759"/>
<feature type="non-terminal residue" evidence="1">
    <location>
        <position position="1"/>
    </location>
</feature>
<accession>A0A7R8WFU7</accession>
<dbReference type="Pfam" id="PF01541">
    <property type="entry name" value="GIY-YIG"/>
    <property type="match status" value="1"/>
</dbReference>